<dbReference type="PANTHER" id="PTHR31793">
    <property type="entry name" value="4-HYDROXYBENZOYL-COA THIOESTERASE FAMILY MEMBER"/>
    <property type="match status" value="1"/>
</dbReference>
<accession>A0ABS2KVY4</accession>
<reference evidence="4 5" key="1">
    <citation type="submission" date="2021-01" db="EMBL/GenBank/DDBJ databases">
        <title>Genomics of switchgrass bacterial isolates.</title>
        <authorList>
            <person name="Shade A."/>
        </authorList>
    </citation>
    <scope>NUCLEOTIDE SEQUENCE [LARGE SCALE GENOMIC DNA]</scope>
    <source>
        <strain evidence="4 5">PvP111</strain>
    </source>
</reference>
<dbReference type="InterPro" id="IPR049427">
    <property type="entry name" value="Acyl-ACP_TE_C"/>
</dbReference>
<feature type="compositionally biased region" description="Polar residues" evidence="1">
    <location>
        <begin position="1"/>
        <end position="10"/>
    </location>
</feature>
<dbReference type="Pfam" id="PF20791">
    <property type="entry name" value="Acyl-ACP_TE_C"/>
    <property type="match status" value="1"/>
</dbReference>
<evidence type="ECO:0000313" key="4">
    <source>
        <dbReference type="EMBL" id="MBM7416089.1"/>
    </source>
</evidence>
<gene>
    <name evidence="4" type="ORF">JOE42_002822</name>
</gene>
<sequence length="274" mass="30311">MSTMDLSPVTSHELAPQPPTGEGFETAWPIRAGDVDTANRLRYDSVARYLQDIGSDNLDASGLGETDPFWIVRRTVMDIDRPSVWPERITLRRWCSGLSTRWSNMRVDITGDKGAHIRTEGFWISISSTTGMPTRISDEGLALLTRTAGESRLKWKQWLRDPAPESSLTDLAFPLRITDVDAFNHVNNAAYWQAVEEVLARAESGEITGGPHRAVIEYLSPIMAPDHVTLRWRRHDVDGAPAVTVWFMVDDAVRTIACVVARAGASGVSAPLAD</sequence>
<feature type="domain" description="Acyl-ACP thioesterase-like C-terminal" evidence="3">
    <location>
        <begin position="169"/>
        <end position="227"/>
    </location>
</feature>
<dbReference type="Pfam" id="PF01643">
    <property type="entry name" value="Acyl-ACP_TE"/>
    <property type="match status" value="1"/>
</dbReference>
<organism evidence="4 5">
    <name type="scientific">Rhodococcoides corynebacterioides</name>
    <dbReference type="NCBI Taxonomy" id="53972"/>
    <lineage>
        <taxon>Bacteria</taxon>
        <taxon>Bacillati</taxon>
        <taxon>Actinomycetota</taxon>
        <taxon>Actinomycetes</taxon>
        <taxon>Mycobacteriales</taxon>
        <taxon>Nocardiaceae</taxon>
        <taxon>Rhodococcoides</taxon>
    </lineage>
</organism>
<comment type="caution">
    <text evidence="4">The sequence shown here is derived from an EMBL/GenBank/DDBJ whole genome shotgun (WGS) entry which is preliminary data.</text>
</comment>
<dbReference type="InterPro" id="IPR050563">
    <property type="entry name" value="4-hydroxybenzoyl-CoA_TE"/>
</dbReference>
<dbReference type="PANTHER" id="PTHR31793:SF24">
    <property type="entry name" value="LONG-CHAIN ACYL-COA THIOESTERASE FADM"/>
    <property type="match status" value="1"/>
</dbReference>
<dbReference type="RefSeq" id="WP_371831690.1">
    <property type="nucleotide sequence ID" value="NZ_JAFBBK010000001.1"/>
</dbReference>
<evidence type="ECO:0000256" key="1">
    <source>
        <dbReference type="SAM" id="MobiDB-lite"/>
    </source>
</evidence>
<proteinExistence type="predicted"/>
<dbReference type="InterPro" id="IPR029069">
    <property type="entry name" value="HotDog_dom_sf"/>
</dbReference>
<evidence type="ECO:0000259" key="3">
    <source>
        <dbReference type="Pfam" id="PF20791"/>
    </source>
</evidence>
<feature type="domain" description="Acyl-ACP thioesterase N-terminal hotdog" evidence="2">
    <location>
        <begin position="23"/>
        <end position="142"/>
    </location>
</feature>
<evidence type="ECO:0000259" key="2">
    <source>
        <dbReference type="Pfam" id="PF01643"/>
    </source>
</evidence>
<dbReference type="Gene3D" id="3.10.129.10">
    <property type="entry name" value="Hotdog Thioesterase"/>
    <property type="match status" value="1"/>
</dbReference>
<protein>
    <submittedName>
        <fullName evidence="4">Acyl-ACP thioesterase</fullName>
    </submittedName>
</protein>
<feature type="region of interest" description="Disordered" evidence="1">
    <location>
        <begin position="1"/>
        <end position="27"/>
    </location>
</feature>
<dbReference type="InterPro" id="IPR002864">
    <property type="entry name" value="Acyl-ACP_thioesterase_NHD"/>
</dbReference>
<dbReference type="EMBL" id="JAFBBK010000001">
    <property type="protein sequence ID" value="MBM7416089.1"/>
    <property type="molecule type" value="Genomic_DNA"/>
</dbReference>
<keyword evidence="5" id="KW-1185">Reference proteome</keyword>
<evidence type="ECO:0000313" key="5">
    <source>
        <dbReference type="Proteomes" id="UP000703038"/>
    </source>
</evidence>
<name>A0ABS2KVY4_9NOCA</name>
<dbReference type="SUPFAM" id="SSF54637">
    <property type="entry name" value="Thioesterase/thiol ester dehydrase-isomerase"/>
    <property type="match status" value="2"/>
</dbReference>
<dbReference type="Proteomes" id="UP000703038">
    <property type="component" value="Unassembled WGS sequence"/>
</dbReference>